<keyword evidence="2" id="KW-0812">Transmembrane</keyword>
<organism evidence="3 4">
    <name type="scientific">Micromonospora thermarum</name>
    <dbReference type="NCBI Taxonomy" id="2720024"/>
    <lineage>
        <taxon>Bacteria</taxon>
        <taxon>Bacillati</taxon>
        <taxon>Actinomycetota</taxon>
        <taxon>Actinomycetes</taxon>
        <taxon>Micromonosporales</taxon>
        <taxon>Micromonosporaceae</taxon>
        <taxon>Micromonospora</taxon>
    </lineage>
</organism>
<evidence type="ECO:0000256" key="2">
    <source>
        <dbReference type="SAM" id="Phobius"/>
    </source>
</evidence>
<feature type="transmembrane region" description="Helical" evidence="2">
    <location>
        <begin position="107"/>
        <end position="134"/>
    </location>
</feature>
<evidence type="ECO:0000313" key="4">
    <source>
        <dbReference type="Proteomes" id="UP000783871"/>
    </source>
</evidence>
<dbReference type="Proteomes" id="UP000783871">
    <property type="component" value="Unassembled WGS sequence"/>
</dbReference>
<feature type="region of interest" description="Disordered" evidence="1">
    <location>
        <begin position="272"/>
        <end position="304"/>
    </location>
</feature>
<name>A0ABX0Z027_9ACTN</name>
<accession>A0ABX0Z027</accession>
<gene>
    <name evidence="3" type="ORF">HCJ94_01655</name>
</gene>
<reference evidence="3 4" key="1">
    <citation type="submission" date="2020-03" db="EMBL/GenBank/DDBJ databases">
        <title>WGS of actinomycetes isolated from Thailand.</title>
        <authorList>
            <person name="Thawai C."/>
        </authorList>
    </citation>
    <scope>NUCLEOTIDE SEQUENCE [LARGE SCALE GENOMIC DNA]</scope>
    <source>
        <strain evidence="3 4">HSS6-12</strain>
    </source>
</reference>
<keyword evidence="2" id="KW-1133">Transmembrane helix</keyword>
<dbReference type="RefSeq" id="WP_167998868.1">
    <property type="nucleotide sequence ID" value="NZ_JAATEO010000001.1"/>
</dbReference>
<evidence type="ECO:0000313" key="3">
    <source>
        <dbReference type="EMBL" id="NJP30729.1"/>
    </source>
</evidence>
<feature type="compositionally biased region" description="Polar residues" evidence="1">
    <location>
        <begin position="293"/>
        <end position="304"/>
    </location>
</feature>
<dbReference type="EMBL" id="JAATEO010000001">
    <property type="protein sequence ID" value="NJP30729.1"/>
    <property type="molecule type" value="Genomic_DNA"/>
</dbReference>
<sequence length="304" mass="31768">MTAPPTDAPVRLPRPRTVDVAFWLQLTAVLVLLGLLGLVIAQTIQWDGRIDDAARAVPSADPDEVRAERWSNVTGALFIGVPVLLLAVWYAATALPVRRGGNTARILVFVAAGAQLLVCLGQGCFGALFVPMMFVAGVAGEGPPYPDEEGMSEDFWGDSAFLDALYGTTDPFEAVLFPLAMLGVLAVFLLTAAVVLLLALPPAHRWFVPATPARPAPPPVIPPYGYAPPRYVPPGYAPPSYAPPSYVAPSYVAPGYVPPGYVPAPPGYLICPDPSAHAQPPASGTPGDPGQSRPDSPDSSAEGG</sequence>
<protein>
    <recommendedName>
        <fullName evidence="5">DUF2567 domain-containing protein</fullName>
    </recommendedName>
</protein>
<evidence type="ECO:0008006" key="5">
    <source>
        <dbReference type="Google" id="ProtNLM"/>
    </source>
</evidence>
<feature type="transmembrane region" description="Helical" evidence="2">
    <location>
        <begin position="175"/>
        <end position="200"/>
    </location>
</feature>
<feature type="transmembrane region" description="Helical" evidence="2">
    <location>
        <begin position="20"/>
        <end position="41"/>
    </location>
</feature>
<keyword evidence="2" id="KW-0472">Membrane</keyword>
<feature type="transmembrane region" description="Helical" evidence="2">
    <location>
        <begin position="75"/>
        <end position="95"/>
    </location>
</feature>
<evidence type="ECO:0000256" key="1">
    <source>
        <dbReference type="SAM" id="MobiDB-lite"/>
    </source>
</evidence>
<proteinExistence type="predicted"/>
<comment type="caution">
    <text evidence="3">The sequence shown here is derived from an EMBL/GenBank/DDBJ whole genome shotgun (WGS) entry which is preliminary data.</text>
</comment>
<keyword evidence="4" id="KW-1185">Reference proteome</keyword>